<dbReference type="PANTHER" id="PTHR36108">
    <property type="entry name" value="COLOSSIN-B-RELATED"/>
    <property type="match status" value="1"/>
</dbReference>
<dbReference type="Pfam" id="PF18202">
    <property type="entry name" value="TQ"/>
    <property type="match status" value="1"/>
</dbReference>
<evidence type="ECO:0000256" key="4">
    <source>
        <dbReference type="SAM" id="Phobius"/>
    </source>
</evidence>
<evidence type="ECO:0000259" key="6">
    <source>
        <dbReference type="Pfam" id="PF18202"/>
    </source>
</evidence>
<evidence type="ECO:0000256" key="2">
    <source>
        <dbReference type="ARBA" id="ARBA00022525"/>
    </source>
</evidence>
<dbReference type="InterPro" id="IPR013783">
    <property type="entry name" value="Ig-like_fold"/>
</dbReference>
<feature type="domain" description="SpaA-like prealbumin fold" evidence="5">
    <location>
        <begin position="397"/>
        <end position="477"/>
    </location>
</feature>
<dbReference type="Proteomes" id="UP000501558">
    <property type="component" value="Chromosome"/>
</dbReference>
<feature type="domain" description="SpaA-like prealbumin fold" evidence="5">
    <location>
        <begin position="865"/>
        <end position="960"/>
    </location>
</feature>
<sequence>MYNYKNKVINGVMLVTILFNLMLALVGPLSKVVAETNNTTSLGDFGDSAGNTQADFYSGNTTKGVGKEILYDGIRYDRSSVAPTRTTLGAYYSGSLNDPRSYCTWSGRAIGEYPQDMNVPAQLIKDGDTISIRKYRGNMNTVTLSDYNPEDTYLTSIAKVAWLMDYVGETPEGDLRARRAGALGIIVHDSELEMNPFRTDITYHNNQYKLYQSNTWETDNSIKKLSAAGIYANEKDRTGLYAQLDALGEANKGPYGLVVNPIVQVGNTAVANFSYRVWNQGNKATNYVTDREQITATLSGPATFADGSKTKTVNVGTSFGPLTLTGNGKVSASLKTTRFPSTALYRYYDGSTQTMVTKGPNGDSLSGATSTDVVLTGKLKIKKVGVDTLTPYNGEYTYQGAQFGIYASKADAQNKANVLQVLTTGATGETPESNELVSGKIYYIRELVAPKGHKLSDDIKEVLLPPSTGTNTVVMTEYPDNEQYGSISIDKQAKHASLAGDKVFNANYSLVGAEYTVYTDANASIQAKDKGNNLVKLTTTSDGHAVSSELLLGTYYVKETKAPNGFLIDPTVYKVELKSTDQTTSVFDVNQSVTDTEVFGNTILNKVDDENGSIPQGKASLKGAKYSLNYADGTKVLWHAKFAPTLLNGTKVTTTDDSIVLETSKDTDDRYKVGVGHLALGDYYWQEIEAPEGMQIDTTKHPVNLAYADQNTSVVVSQTTSQEKVIKLKIRGKKELEKAQNETVMNQNNANGIEFTLTPKAGTNAPVQKTVTATYDKQEGYFSFDMPYGNYTLTETKGKEGYYDINPIDITMTDDGANVHVKIVDSVTGYIYHEADYSQSDINAMPKPILMPNVINVEDPLIKAKLRLEKKDAETGKKIPLAGVQFKIWDIQEGKYVTQVDPENTAQLTTTFKTDASGEIFLQKELTYGKNRYRISEVTAPENYEINLNDLVFSVDESTIVHETIGGNKVPVVTVQFNDKPAKSYIQLTKYFESLMGIEGEEGNWNFIWNHIRGWEGATFDVYVDKDITEADGKIIRVAPDGTRFSKDTKVATVSTDALGVAQTTSTLYVGDYYLVERKAPAGQYFDSNVKIPVSISFNGKDYIGTPGMVDRFDNNRQTVKVVLPKLEELVTGLDSDNKPVIGKQPGANKTFGLYNNDPIMGYPKGRNPLLPNQGLGVILKPNSLIRHYTTNAAGLIELNQKLPAGEYYFQESNAGENFALDTTHYYFRVADTNNDSVVAVDLYQKDANGNKVVLGEILNRLNPPKIGTTATDAEDGDKQLSLEKEVTVHDEVAYENLFTDRQYTLTGTLMNKATGQPLKDVTGHDVLVTKSFTPMTTKGSIGLDFTLDATHLANKDVVVFELLKETVADKEVAAHRDINDKGQTVHFEDKPKLPSTDGYPRRPLPMTGETQIAIGFFLSLIVSLVGILTRIKHKANKKHLNTKCKGIIVSNLTKK</sequence>
<evidence type="ECO:0000256" key="1">
    <source>
        <dbReference type="ARBA" id="ARBA00007257"/>
    </source>
</evidence>
<evidence type="ECO:0000256" key="3">
    <source>
        <dbReference type="ARBA" id="ARBA00022729"/>
    </source>
</evidence>
<feature type="domain" description="T-Q ester bond containing" evidence="6">
    <location>
        <begin position="1265"/>
        <end position="1387"/>
    </location>
</feature>
<keyword evidence="4" id="KW-0812">Transmembrane</keyword>
<feature type="transmembrane region" description="Helical" evidence="4">
    <location>
        <begin position="12"/>
        <end position="30"/>
    </location>
</feature>
<dbReference type="NCBIfam" id="NF033903">
    <property type="entry name" value="VaFE_rpt"/>
    <property type="match status" value="1"/>
</dbReference>
<evidence type="ECO:0000259" key="5">
    <source>
        <dbReference type="Pfam" id="PF17802"/>
    </source>
</evidence>
<feature type="domain" description="SpaA-like prealbumin fold" evidence="5">
    <location>
        <begin position="617"/>
        <end position="717"/>
    </location>
</feature>
<feature type="domain" description="SpaA-like prealbumin fold" evidence="5">
    <location>
        <begin position="1016"/>
        <end position="1100"/>
    </location>
</feature>
<evidence type="ECO:0000313" key="7">
    <source>
        <dbReference type="EMBL" id="QIW57765.1"/>
    </source>
</evidence>
<dbReference type="InterPro" id="IPR041033">
    <property type="entry name" value="SpaA_PFL_dom_1"/>
</dbReference>
<keyword evidence="4" id="KW-1133">Transmembrane helix</keyword>
<dbReference type="PANTHER" id="PTHR36108:SF13">
    <property type="entry name" value="COLOSSIN-B-RELATED"/>
    <property type="match status" value="1"/>
</dbReference>
<feature type="domain" description="SpaA-like prealbumin fold" evidence="5">
    <location>
        <begin position="1186"/>
        <end position="1239"/>
    </location>
</feature>
<dbReference type="Gene3D" id="2.60.40.10">
    <property type="entry name" value="Immunoglobulins"/>
    <property type="match status" value="7"/>
</dbReference>
<feature type="transmembrane region" description="Helical" evidence="4">
    <location>
        <begin position="1413"/>
        <end position="1432"/>
    </location>
</feature>
<keyword evidence="3" id="KW-0732">Signal</keyword>
<keyword evidence="2" id="KW-0964">Secreted</keyword>
<dbReference type="InterPro" id="IPR041100">
    <property type="entry name" value="TQ"/>
</dbReference>
<dbReference type="RefSeq" id="WP_167841056.1">
    <property type="nucleotide sequence ID" value="NZ_CP047628.1"/>
</dbReference>
<keyword evidence="4" id="KW-0472">Membrane</keyword>
<protein>
    <submittedName>
        <fullName evidence="7">VaFE repeat-containing surface-anchored protein</fullName>
    </submittedName>
</protein>
<organism evidence="7 8">
    <name type="scientific">Pseudolactococcus raffinolactis</name>
    <dbReference type="NCBI Taxonomy" id="1366"/>
    <lineage>
        <taxon>Bacteria</taxon>
        <taxon>Bacillati</taxon>
        <taxon>Bacillota</taxon>
        <taxon>Bacilli</taxon>
        <taxon>Lactobacillales</taxon>
        <taxon>Streptococcaceae</taxon>
        <taxon>Pseudolactococcus</taxon>
    </lineage>
</organism>
<gene>
    <name evidence="7" type="ORF">GU334_02000</name>
</gene>
<accession>A0AAE6YKC5</accession>
<dbReference type="Gene3D" id="2.60.40.3930">
    <property type="match status" value="1"/>
</dbReference>
<feature type="domain" description="SpaA-like prealbumin fold" evidence="5">
    <location>
        <begin position="749"/>
        <end position="825"/>
    </location>
</feature>
<dbReference type="Pfam" id="PF17802">
    <property type="entry name" value="SpaA"/>
    <property type="match status" value="7"/>
</dbReference>
<evidence type="ECO:0000313" key="8">
    <source>
        <dbReference type="Proteomes" id="UP000501558"/>
    </source>
</evidence>
<keyword evidence="8" id="KW-1185">Reference proteome</keyword>
<proteinExistence type="inferred from homology"/>
<name>A0AAE6YKC5_9LACT</name>
<feature type="domain" description="SpaA-like prealbumin fold" evidence="5">
    <location>
        <begin position="507"/>
        <end position="586"/>
    </location>
</feature>
<reference evidence="7 8" key="1">
    <citation type="submission" date="2019-12" db="EMBL/GenBank/DDBJ databases">
        <title>Whole genome sequences of Lactococcus raffinolactis strains isolated from sewage.</title>
        <authorList>
            <person name="Ybazeta G."/>
            <person name="Ross M."/>
            <person name="Brabant-Kirwan D."/>
            <person name="Saleh M."/>
            <person name="Dillon J.A."/>
            <person name="Splinter K."/>
            <person name="Nokhbeh R."/>
        </authorList>
    </citation>
    <scope>NUCLEOTIDE SEQUENCE [LARGE SCALE GENOMIC DNA]</scope>
    <source>
        <strain evidence="7 8">Lr_19_14</strain>
    </source>
</reference>
<dbReference type="EMBL" id="CP047628">
    <property type="protein sequence ID" value="QIW57765.1"/>
    <property type="molecule type" value="Genomic_DNA"/>
</dbReference>
<comment type="similarity">
    <text evidence="1">Belongs to the serine-aspartate repeat-containing protein (SDr) family.</text>
</comment>